<dbReference type="RefSeq" id="WP_342076152.1">
    <property type="nucleotide sequence ID" value="NZ_CP151767.2"/>
</dbReference>
<protein>
    <submittedName>
        <fullName evidence="2">FliM/FliN family flagellar motor switch protein</fullName>
    </submittedName>
</protein>
<evidence type="ECO:0000259" key="1">
    <source>
        <dbReference type="Pfam" id="PF01052"/>
    </source>
</evidence>
<sequence length="368" mass="38889">MHSTILRRMTGRQTGEAAEMPLTLSRAVRLALTKAADETIGLSVTVTDMAEDVRSLDDLLVDLDATLMLVGLERDGRLAGLMALDMQLRAAVVETQTIGRLIDAPADQRDPTGTDKSLCDAMLAHFLTALPHATAATEFDGWLDGVVLGDRVRSSRAAGLVLEDCEYRVLRFPIDLGVAERTGELRIALPMTAGPATPDLPQPVSQDWVPQFRAAVEAAPATLEAELYRFQLPLSQARDLKAGQVIPLYGCTVNSVRLLSLDGRQVAQAKLGQVGGKRALRIEAAPAAELSELAARGADGAASMALQDEAGPLALDATPVIEGGADGFDNGAALDLPMDAPASDEGELQGEAEFAVAAMEDDTLQITE</sequence>
<name>A0AAN0MCB4_9RHOB</name>
<dbReference type="EMBL" id="CP151767">
    <property type="protein sequence ID" value="WZU66832.1"/>
    <property type="molecule type" value="Genomic_DNA"/>
</dbReference>
<accession>A0AAN0MCB4</accession>
<gene>
    <name evidence="2" type="ORF">AABB31_17800</name>
</gene>
<reference evidence="2" key="1">
    <citation type="submission" date="2024-08" db="EMBL/GenBank/DDBJ databases">
        <title>Phylogenomic analyses of a clade within the roseobacter group suggest taxonomic reassignments of species of the genera Aestuariivita, Citreicella, Loktanella, Nautella, Pelagibaca, Ruegeria, Thalassobius, Thiobacimonas and Tropicibacter, and the proposal o.</title>
        <authorList>
            <person name="Jeon C.O."/>
        </authorList>
    </citation>
    <scope>NUCLEOTIDE SEQUENCE</scope>
    <source>
        <strain evidence="2">SS1-5</strain>
    </source>
</reference>
<organism evidence="2 3">
    <name type="scientific">Yoonia rhodophyticola</name>
    <dbReference type="NCBI Taxonomy" id="3137370"/>
    <lineage>
        <taxon>Bacteria</taxon>
        <taxon>Pseudomonadati</taxon>
        <taxon>Pseudomonadota</taxon>
        <taxon>Alphaproteobacteria</taxon>
        <taxon>Rhodobacterales</taxon>
        <taxon>Paracoccaceae</taxon>
        <taxon>Yoonia</taxon>
    </lineage>
</organism>
<dbReference type="AlphaFoldDB" id="A0AAN0MCB4"/>
<dbReference type="Proteomes" id="UP001470809">
    <property type="component" value="Chromosome"/>
</dbReference>
<dbReference type="InterPro" id="IPR001543">
    <property type="entry name" value="FliN-like_C"/>
</dbReference>
<feature type="domain" description="Flagellar motor switch protein FliN-like C-terminal" evidence="1">
    <location>
        <begin position="216"/>
        <end position="283"/>
    </location>
</feature>
<proteinExistence type="predicted"/>
<dbReference type="Pfam" id="PF01052">
    <property type="entry name" value="FliMN_C"/>
    <property type="match status" value="1"/>
</dbReference>
<dbReference type="InterPro" id="IPR036429">
    <property type="entry name" value="SpoA-like_sf"/>
</dbReference>
<keyword evidence="3" id="KW-1185">Reference proteome</keyword>
<dbReference type="SUPFAM" id="SSF101801">
    <property type="entry name" value="Surface presentation of antigens (SPOA)"/>
    <property type="match status" value="1"/>
</dbReference>
<evidence type="ECO:0000313" key="2">
    <source>
        <dbReference type="EMBL" id="WZU66832.1"/>
    </source>
</evidence>
<keyword evidence="2" id="KW-0969">Cilium</keyword>
<keyword evidence="2" id="KW-0282">Flagellum</keyword>
<evidence type="ECO:0000313" key="3">
    <source>
        <dbReference type="Proteomes" id="UP001470809"/>
    </source>
</evidence>
<dbReference type="KEGG" id="yrh:AABB31_17800"/>
<keyword evidence="2" id="KW-0966">Cell projection</keyword>
<dbReference type="Gene3D" id="2.30.330.10">
    <property type="entry name" value="SpoA-like"/>
    <property type="match status" value="1"/>
</dbReference>